<dbReference type="Proteomes" id="UP000256964">
    <property type="component" value="Unassembled WGS sequence"/>
</dbReference>
<keyword evidence="1" id="KW-0539">Nucleus</keyword>
<evidence type="ECO:0000259" key="3">
    <source>
        <dbReference type="SMART" id="SM00906"/>
    </source>
</evidence>
<dbReference type="InterPro" id="IPR050987">
    <property type="entry name" value="AtrR-like"/>
</dbReference>
<keyword evidence="5" id="KW-1185">Reference proteome</keyword>
<feature type="compositionally biased region" description="Low complexity" evidence="2">
    <location>
        <begin position="679"/>
        <end position="713"/>
    </location>
</feature>
<evidence type="ECO:0000256" key="2">
    <source>
        <dbReference type="SAM" id="MobiDB-lite"/>
    </source>
</evidence>
<evidence type="ECO:0000256" key="1">
    <source>
        <dbReference type="ARBA" id="ARBA00023242"/>
    </source>
</evidence>
<feature type="domain" description="Xylanolytic transcriptional activator regulatory" evidence="3">
    <location>
        <begin position="345"/>
        <end position="418"/>
    </location>
</feature>
<dbReference type="InterPro" id="IPR007219">
    <property type="entry name" value="XnlR_reg_dom"/>
</dbReference>
<feature type="compositionally biased region" description="Polar residues" evidence="2">
    <location>
        <begin position="117"/>
        <end position="139"/>
    </location>
</feature>
<feature type="region of interest" description="Disordered" evidence="2">
    <location>
        <begin position="678"/>
        <end position="737"/>
    </location>
</feature>
<dbReference type="Pfam" id="PF04082">
    <property type="entry name" value="Fungal_trans"/>
    <property type="match status" value="1"/>
</dbReference>
<dbReference type="GO" id="GO:0008270">
    <property type="term" value="F:zinc ion binding"/>
    <property type="evidence" value="ECO:0007669"/>
    <property type="project" value="InterPro"/>
</dbReference>
<dbReference type="AlphaFoldDB" id="A0A371CKD7"/>
<dbReference type="CDD" id="cd12148">
    <property type="entry name" value="fungal_TF_MHR"/>
    <property type="match status" value="1"/>
</dbReference>
<dbReference type="GO" id="GO:0003700">
    <property type="term" value="F:DNA-binding transcription factor activity"/>
    <property type="evidence" value="ECO:0007669"/>
    <property type="project" value="InterPro"/>
</dbReference>
<name>A0A371CKD7_9APHY</name>
<reference evidence="4 5" key="1">
    <citation type="journal article" date="2018" name="Biotechnol. Biofuels">
        <title>Integrative visual omics of the white-rot fungus Polyporus brumalis exposes the biotechnological potential of its oxidative enzymes for delignifying raw plant biomass.</title>
        <authorList>
            <person name="Miyauchi S."/>
            <person name="Rancon A."/>
            <person name="Drula E."/>
            <person name="Hage H."/>
            <person name="Chaduli D."/>
            <person name="Favel A."/>
            <person name="Grisel S."/>
            <person name="Henrissat B."/>
            <person name="Herpoel-Gimbert I."/>
            <person name="Ruiz-Duenas F.J."/>
            <person name="Chevret D."/>
            <person name="Hainaut M."/>
            <person name="Lin J."/>
            <person name="Wang M."/>
            <person name="Pangilinan J."/>
            <person name="Lipzen A."/>
            <person name="Lesage-Meessen L."/>
            <person name="Navarro D."/>
            <person name="Riley R."/>
            <person name="Grigoriev I.V."/>
            <person name="Zhou S."/>
            <person name="Raouche S."/>
            <person name="Rosso M.N."/>
        </authorList>
    </citation>
    <scope>NUCLEOTIDE SEQUENCE [LARGE SCALE GENOMIC DNA]</scope>
    <source>
        <strain evidence="4 5">BRFM 1820</strain>
    </source>
</reference>
<accession>A0A371CKD7</accession>
<evidence type="ECO:0000313" key="4">
    <source>
        <dbReference type="EMBL" id="RDX40754.1"/>
    </source>
</evidence>
<dbReference type="GO" id="GO:0003677">
    <property type="term" value="F:DNA binding"/>
    <property type="evidence" value="ECO:0007669"/>
    <property type="project" value="InterPro"/>
</dbReference>
<dbReference type="PANTHER" id="PTHR46910:SF38">
    <property type="entry name" value="ZN(2)-C6 FUNGAL-TYPE DOMAIN-CONTAINING PROTEIN"/>
    <property type="match status" value="1"/>
</dbReference>
<evidence type="ECO:0000313" key="5">
    <source>
        <dbReference type="Proteomes" id="UP000256964"/>
    </source>
</evidence>
<feature type="region of interest" description="Disordered" evidence="2">
    <location>
        <begin position="780"/>
        <end position="830"/>
    </location>
</feature>
<dbReference type="STRING" id="139420.A0A371CKD7"/>
<dbReference type="EMBL" id="KZ857539">
    <property type="protein sequence ID" value="RDX40754.1"/>
    <property type="molecule type" value="Genomic_DNA"/>
</dbReference>
<feature type="region of interest" description="Disordered" evidence="2">
    <location>
        <begin position="93"/>
        <end position="150"/>
    </location>
</feature>
<dbReference type="OrthoDB" id="4456959at2759"/>
<dbReference type="SMART" id="SM00906">
    <property type="entry name" value="Fungal_trans"/>
    <property type="match status" value="1"/>
</dbReference>
<dbReference type="GO" id="GO:0006351">
    <property type="term" value="P:DNA-templated transcription"/>
    <property type="evidence" value="ECO:0007669"/>
    <property type="project" value="InterPro"/>
</dbReference>
<feature type="compositionally biased region" description="Basic and acidic residues" evidence="2">
    <location>
        <begin position="808"/>
        <end position="819"/>
    </location>
</feature>
<organism evidence="4 5">
    <name type="scientific">Lentinus brumalis</name>
    <dbReference type="NCBI Taxonomy" id="2498619"/>
    <lineage>
        <taxon>Eukaryota</taxon>
        <taxon>Fungi</taxon>
        <taxon>Dikarya</taxon>
        <taxon>Basidiomycota</taxon>
        <taxon>Agaricomycotina</taxon>
        <taxon>Agaricomycetes</taxon>
        <taxon>Polyporales</taxon>
        <taxon>Polyporaceae</taxon>
        <taxon>Lentinus</taxon>
    </lineage>
</organism>
<gene>
    <name evidence="4" type="ORF">OH76DRAFT_1490038</name>
</gene>
<sequence>MSSAEEDNAPFTKKRKLQRACDHCRRKKSELYLSSAMVPRNGTIAARDAKRVTPSAPTTNPTFYPSSYVENLESRLERMERLMNKLCPDTDVSGELDGHVSDRGLAAQNPGSEGPRASTSRVEGPSPLSSLPITPQVPGSPNDDDLSDNDEAVDKGLIESLRKLSVSPQPYRYHGKSSGLVLIQTAIEVRNQQLGRSGRVEPQERDSHRYPWLKPTSRDTLTVFDDFPPDDLLKSLTDIYFRKINDMLPLLHEPTFRAGINKGLHLRNGGFGAVVLLVCANAARFTNDPRVMLEGTEDWRSAGWKWFQAVEDWHKVSLAPAQLHDLQICVLMSNFLLGSTAPQANWTLIGSGIRMAVDVGAHRKKMYNTKSTIEDELWRRAFWILVMFEWSSSYGLGRPASIHDEDIDVALPTEVDDEYWTTSETGEPPRQPEGKPSKLSFLVAYIRLTRNLAFASRTVYSINKTKPPVGQDSQWEERMVAELDSSLNNWLDSLPAHLRWNPSQADTLFLAQSATLHANYYHTQIAVHRPFMSGSRLHSPLSLPSVIICTNAARSCIQVLDVLYKRTGNPFNRNMGLLFLAGVVLMMNVWGQKRAGRLANVDQDIAILRRAMVMLDSLKSEYQVHYGEYYTSETTTNTSTGSAAKRTSSLSVSAPATIPQRSGMQDFHYASMPIGSIVGQGNSSNPGSSSMPSGQSMFGLESESFESGGTSTLFPSASPGFGWDHHSTEQQQSSAVNAASHEEFGHHPVPDFAFMDDTLSMWENAPASFQMDDWGVYLSGAHDGTNREPGPGPGGIEEPGEPMTRSNTSDRDRPPDCRSDPMPVVLTFTN</sequence>
<protein>
    <recommendedName>
        <fullName evidence="3">Xylanolytic transcriptional activator regulatory domain-containing protein</fullName>
    </recommendedName>
</protein>
<dbReference type="PANTHER" id="PTHR46910">
    <property type="entry name" value="TRANSCRIPTION FACTOR PDR1"/>
    <property type="match status" value="1"/>
</dbReference>
<proteinExistence type="predicted"/>